<dbReference type="Pfam" id="PF13306">
    <property type="entry name" value="LRR_5"/>
    <property type="match status" value="3"/>
</dbReference>
<gene>
    <name evidence="1" type="ORF">DWX77_01565</name>
</gene>
<dbReference type="EMBL" id="QRVV01000002">
    <property type="protein sequence ID" value="RGS76012.1"/>
    <property type="molecule type" value="Genomic_DNA"/>
</dbReference>
<evidence type="ECO:0000313" key="2">
    <source>
        <dbReference type="Proteomes" id="UP000284242"/>
    </source>
</evidence>
<dbReference type="PANTHER" id="PTHR45661">
    <property type="entry name" value="SURFACE ANTIGEN"/>
    <property type="match status" value="1"/>
</dbReference>
<dbReference type="PANTHER" id="PTHR45661:SF3">
    <property type="entry name" value="IG-LIKE DOMAIN-CONTAINING PROTEIN"/>
    <property type="match status" value="1"/>
</dbReference>
<evidence type="ECO:0000313" key="1">
    <source>
        <dbReference type="EMBL" id="RGS76012.1"/>
    </source>
</evidence>
<organism evidence="1 2">
    <name type="scientific">Blautia obeum</name>
    <dbReference type="NCBI Taxonomy" id="40520"/>
    <lineage>
        <taxon>Bacteria</taxon>
        <taxon>Bacillati</taxon>
        <taxon>Bacillota</taxon>
        <taxon>Clostridia</taxon>
        <taxon>Lachnospirales</taxon>
        <taxon>Lachnospiraceae</taxon>
        <taxon>Blautia</taxon>
    </lineage>
</organism>
<dbReference type="AlphaFoldDB" id="A0A412L5A8"/>
<dbReference type="Gene3D" id="3.80.10.10">
    <property type="entry name" value="Ribonuclease Inhibitor"/>
    <property type="match status" value="2"/>
</dbReference>
<dbReference type="Proteomes" id="UP000284242">
    <property type="component" value="Unassembled WGS sequence"/>
</dbReference>
<proteinExistence type="predicted"/>
<protein>
    <submittedName>
        <fullName evidence="1">Leucine-rich repeat domain-containing protein</fullName>
    </submittedName>
</protein>
<name>A0A412L5A8_9FIRM</name>
<reference evidence="1 2" key="1">
    <citation type="submission" date="2018-08" db="EMBL/GenBank/DDBJ databases">
        <title>A genome reference for cultivated species of the human gut microbiota.</title>
        <authorList>
            <person name="Zou Y."/>
            <person name="Xue W."/>
            <person name="Luo G."/>
        </authorList>
    </citation>
    <scope>NUCLEOTIDE SEQUENCE [LARGE SCALE GENOMIC DNA]</scope>
    <source>
        <strain evidence="1 2">AF21-24</strain>
    </source>
</reference>
<dbReference type="SUPFAM" id="SSF52058">
    <property type="entry name" value="L domain-like"/>
    <property type="match status" value="1"/>
</dbReference>
<sequence>MTEIGENAFAGCSGLTSVNILCDVGLLPEGAFADCPNLTEATVAAGSIPARLFEGSALASLNMGEGVTEIGSRAFAGTSLSEFVIPANIPVNGEALEGIELSNIRLSADATDEQVAEWSAALNYPWYDRICRVGEESMLVKMPYEPLPEDNFEFDEESRTITAYVGTAVDVIIPRTIGGVPVENISYNAFENTRDYVHSDMETNQKEGDWVPMRCVILPETLKSIEDSAFTNCHDLETVICYAPLETTNKGLFSECQGLKKVVFVNGVLHMDNYLFNFCKNLETVWCKNQVDRIGIQTFGVTPMERLCVNAKNIDMSAFAGMESLKELHIRGGVEHMSLGAFAMLPSIETICLEGIDPDVMEDDWANLGNSNLTILVPEDTSDEQLEAIGRKFLSSMIITDGVQVKRGTCSMPEDPMPDIAEMLSAYGI</sequence>
<comment type="caution">
    <text evidence="1">The sequence shown here is derived from an EMBL/GenBank/DDBJ whole genome shotgun (WGS) entry which is preliminary data.</text>
</comment>
<dbReference type="InterPro" id="IPR026906">
    <property type="entry name" value="LRR_5"/>
</dbReference>
<dbReference type="InterPro" id="IPR032675">
    <property type="entry name" value="LRR_dom_sf"/>
</dbReference>
<dbReference type="InterPro" id="IPR053139">
    <property type="entry name" value="Surface_bspA-like"/>
</dbReference>
<accession>A0A412L5A8</accession>